<dbReference type="Pfam" id="PF12802">
    <property type="entry name" value="MarR_2"/>
    <property type="match status" value="1"/>
</dbReference>
<comment type="caution">
    <text evidence="2">The sequence shown here is derived from an EMBL/GenBank/DDBJ whole genome shotgun (WGS) entry which is preliminary data.</text>
</comment>
<proteinExistence type="predicted"/>
<dbReference type="SMART" id="SM00347">
    <property type="entry name" value="HTH_MARR"/>
    <property type="match status" value="1"/>
</dbReference>
<organism evidence="2 3">
    <name type="scientific">Antribacter soli</name>
    <dbReference type="NCBI Taxonomy" id="2910976"/>
    <lineage>
        <taxon>Bacteria</taxon>
        <taxon>Bacillati</taxon>
        <taxon>Actinomycetota</taxon>
        <taxon>Actinomycetes</taxon>
        <taxon>Micrococcales</taxon>
        <taxon>Promicromonosporaceae</taxon>
        <taxon>Antribacter</taxon>
    </lineage>
</organism>
<name>A0AA41QFU7_9MICO</name>
<dbReference type="GO" id="GO:0006950">
    <property type="term" value="P:response to stress"/>
    <property type="evidence" value="ECO:0007669"/>
    <property type="project" value="TreeGrafter"/>
</dbReference>
<dbReference type="PANTHER" id="PTHR33164:SF43">
    <property type="entry name" value="HTH-TYPE TRANSCRIPTIONAL REPRESSOR YETL"/>
    <property type="match status" value="1"/>
</dbReference>
<dbReference type="AlphaFoldDB" id="A0AA41QFU7"/>
<feature type="domain" description="HTH marR-type" evidence="1">
    <location>
        <begin position="6"/>
        <end position="138"/>
    </location>
</feature>
<evidence type="ECO:0000313" key="3">
    <source>
        <dbReference type="Proteomes" id="UP001165405"/>
    </source>
</evidence>
<dbReference type="InterPro" id="IPR039422">
    <property type="entry name" value="MarR/SlyA-like"/>
</dbReference>
<dbReference type="RefSeq" id="WP_236090127.1">
    <property type="nucleotide sequence ID" value="NZ_JAKGSG010000041.1"/>
</dbReference>
<dbReference type="Gene3D" id="1.10.10.10">
    <property type="entry name" value="Winged helix-like DNA-binding domain superfamily/Winged helix DNA-binding domain"/>
    <property type="match status" value="1"/>
</dbReference>
<dbReference type="Proteomes" id="UP001165405">
    <property type="component" value="Unassembled WGS sequence"/>
</dbReference>
<evidence type="ECO:0000259" key="1">
    <source>
        <dbReference type="PROSITE" id="PS50995"/>
    </source>
</evidence>
<accession>A0AA41QFU7</accession>
<gene>
    <name evidence="2" type="ORF">L1785_15245</name>
</gene>
<dbReference type="InterPro" id="IPR036388">
    <property type="entry name" value="WH-like_DNA-bd_sf"/>
</dbReference>
<dbReference type="EMBL" id="JAKGSG010000041">
    <property type="protein sequence ID" value="MCF4122333.1"/>
    <property type="molecule type" value="Genomic_DNA"/>
</dbReference>
<dbReference type="GO" id="GO:0003700">
    <property type="term" value="F:DNA-binding transcription factor activity"/>
    <property type="evidence" value="ECO:0007669"/>
    <property type="project" value="InterPro"/>
</dbReference>
<dbReference type="InterPro" id="IPR000835">
    <property type="entry name" value="HTH_MarR-typ"/>
</dbReference>
<reference evidence="2" key="1">
    <citation type="submission" date="2022-01" db="EMBL/GenBank/DDBJ databases">
        <title>Antribacter sp. nov., isolated from Guizhou of China.</title>
        <authorList>
            <person name="Chengliang C."/>
            <person name="Ya Z."/>
        </authorList>
    </citation>
    <scope>NUCLEOTIDE SEQUENCE</scope>
    <source>
        <strain evidence="2">KLBMP 9083</strain>
    </source>
</reference>
<evidence type="ECO:0000313" key="2">
    <source>
        <dbReference type="EMBL" id="MCF4122333.1"/>
    </source>
</evidence>
<dbReference type="PROSITE" id="PS50995">
    <property type="entry name" value="HTH_MARR_2"/>
    <property type="match status" value="1"/>
</dbReference>
<keyword evidence="3" id="KW-1185">Reference proteome</keyword>
<dbReference type="PANTHER" id="PTHR33164">
    <property type="entry name" value="TRANSCRIPTIONAL REGULATOR, MARR FAMILY"/>
    <property type="match status" value="1"/>
</dbReference>
<dbReference type="SUPFAM" id="SSF46785">
    <property type="entry name" value="Winged helix' DNA-binding domain"/>
    <property type="match status" value="1"/>
</dbReference>
<dbReference type="InterPro" id="IPR036390">
    <property type="entry name" value="WH_DNA-bd_sf"/>
</dbReference>
<protein>
    <submittedName>
        <fullName evidence="2">MarR family transcriptional regulator</fullName>
    </submittedName>
</protein>
<sequence length="146" mass="16298">MPTHDEATFLYLIKQVELAARSHLDEAVSGHGLTALQYTALTVLERHPGMTSSELARNSFVRPQTMAQMITYLLQRGFVRRGPDERSRRQLLIFLTDEGQAVLDTLREPVRDIEKTMLSGLTEDDVRHLDASLRACRVALGGGAAH</sequence>